<dbReference type="Proteomes" id="UP000006461">
    <property type="component" value="Chromosome"/>
</dbReference>
<dbReference type="GO" id="GO:0016812">
    <property type="term" value="F:hydrolase activity, acting on carbon-nitrogen (but not peptide) bonds, in cyclic amides"/>
    <property type="evidence" value="ECO:0007669"/>
    <property type="project" value="TreeGrafter"/>
</dbReference>
<evidence type="ECO:0000259" key="6">
    <source>
        <dbReference type="Pfam" id="PF01979"/>
    </source>
</evidence>
<comment type="function">
    <text evidence="4">Catalyzes the stereospecific hydrolysis of the cyclic amide bond of D-hydantoin derivatives.</text>
</comment>
<accession>I4F1S5</accession>
<dbReference type="Gene3D" id="3.20.20.140">
    <property type="entry name" value="Metal-dependent hydrolases"/>
    <property type="match status" value="1"/>
</dbReference>
<dbReference type="Gene3D" id="2.30.40.10">
    <property type="entry name" value="Urease, subunit C, domain 1"/>
    <property type="match status" value="1"/>
</dbReference>
<dbReference type="PATRIC" id="fig|477641.3.peg.3913"/>
<comment type="cofactor">
    <cofactor evidence="1">
        <name>Zn(2+)</name>
        <dbReference type="ChEBI" id="CHEBI:29105"/>
    </cofactor>
</comment>
<keyword evidence="8" id="KW-1185">Reference proteome</keyword>
<dbReference type="InterPro" id="IPR011059">
    <property type="entry name" value="Metal-dep_hydrolase_composite"/>
</dbReference>
<name>I4F1S5_MODI5</name>
<evidence type="ECO:0000256" key="1">
    <source>
        <dbReference type="ARBA" id="ARBA00001947"/>
    </source>
</evidence>
<dbReference type="FunFam" id="3.20.20.140:FF:000217">
    <property type="entry name" value="Dihydropyrimidinase-related protein 1"/>
    <property type="match status" value="1"/>
</dbReference>
<dbReference type="HOGENOM" id="CLU_015572_2_0_11"/>
<evidence type="ECO:0000313" key="8">
    <source>
        <dbReference type="Proteomes" id="UP000006461"/>
    </source>
</evidence>
<dbReference type="OrthoDB" id="9775759at2"/>
<evidence type="ECO:0000256" key="4">
    <source>
        <dbReference type="ARBA" id="ARBA00055040"/>
    </source>
</evidence>
<dbReference type="SUPFAM" id="SSF51338">
    <property type="entry name" value="Composite domain of metallo-dependent hydrolases"/>
    <property type="match status" value="2"/>
</dbReference>
<proteinExistence type="inferred from homology"/>
<organism evidence="7 8">
    <name type="scientific">Modestobacter italicus (strain DSM 44449 / CECT 9708 / BC 501)</name>
    <dbReference type="NCBI Taxonomy" id="2732864"/>
    <lineage>
        <taxon>Bacteria</taxon>
        <taxon>Bacillati</taxon>
        <taxon>Actinomycetota</taxon>
        <taxon>Actinomycetes</taxon>
        <taxon>Geodermatophilales</taxon>
        <taxon>Geodermatophilaceae</taxon>
        <taxon>Modestobacter</taxon>
    </lineage>
</organism>
<evidence type="ECO:0000256" key="3">
    <source>
        <dbReference type="ARBA" id="ARBA00022553"/>
    </source>
</evidence>
<reference evidence="7 8" key="1">
    <citation type="journal article" date="2012" name="J. Bacteriol.">
        <title>Genome Sequence of Radiation-Resistant Modestobacter marinus Strain BC501, a Representative Actinobacterium That Thrives on Calcareous Stone Surfaces.</title>
        <authorList>
            <person name="Normand P."/>
            <person name="Gury J."/>
            <person name="Pujic P."/>
            <person name="Chouaia B."/>
            <person name="Crotti E."/>
            <person name="Brusetti L."/>
            <person name="Daffonchio D."/>
            <person name="Vacherie B."/>
            <person name="Barbe V."/>
            <person name="Medigue C."/>
            <person name="Calteau A."/>
            <person name="Ghodhbane-Gtari F."/>
            <person name="Essoussi I."/>
            <person name="Nouioui I."/>
            <person name="Abbassi-Ghozzi I."/>
            <person name="Gtari M."/>
        </authorList>
    </citation>
    <scope>NUCLEOTIDE SEQUENCE [LARGE SCALE GENOMIC DNA]</scope>
    <source>
        <strain evidence="8">BC 501</strain>
    </source>
</reference>
<dbReference type="KEGG" id="mmar:MODMU_4191"/>
<dbReference type="EMBL" id="FO203431">
    <property type="protein sequence ID" value="CCH89588.1"/>
    <property type="molecule type" value="Genomic_DNA"/>
</dbReference>
<dbReference type="eggNOG" id="COG0044">
    <property type="taxonomic scope" value="Bacteria"/>
</dbReference>
<dbReference type="STRING" id="477641.MODMU_4191"/>
<dbReference type="PANTHER" id="PTHR11647">
    <property type="entry name" value="HYDRANTOINASE/DIHYDROPYRIMIDINASE FAMILY MEMBER"/>
    <property type="match status" value="1"/>
</dbReference>
<dbReference type="InterPro" id="IPR050378">
    <property type="entry name" value="Metallo-dep_Hydrolases_sf"/>
</dbReference>
<dbReference type="SUPFAM" id="SSF51556">
    <property type="entry name" value="Metallo-dependent hydrolases"/>
    <property type="match status" value="1"/>
</dbReference>
<dbReference type="AlphaFoldDB" id="I4F1S5"/>
<dbReference type="InterPro" id="IPR032466">
    <property type="entry name" value="Metal_Hydrolase"/>
</dbReference>
<dbReference type="Pfam" id="PF01979">
    <property type="entry name" value="Amidohydro_1"/>
    <property type="match status" value="1"/>
</dbReference>
<evidence type="ECO:0000313" key="7">
    <source>
        <dbReference type="EMBL" id="CCH89588.1"/>
    </source>
</evidence>
<dbReference type="InterPro" id="IPR006680">
    <property type="entry name" value="Amidohydro-rel"/>
</dbReference>
<dbReference type="GO" id="GO:0005829">
    <property type="term" value="C:cytosol"/>
    <property type="evidence" value="ECO:0007669"/>
    <property type="project" value="TreeGrafter"/>
</dbReference>
<protein>
    <recommendedName>
        <fullName evidence="5">D-hydantoinase</fullName>
    </recommendedName>
</protein>
<comment type="similarity">
    <text evidence="2">Belongs to the metallo-dependent hydrolases superfamily. Hydantoinase/dihydropyrimidinase family.</text>
</comment>
<gene>
    <name evidence="7" type="ordered locus">MODMU_4191</name>
</gene>
<feature type="domain" description="Amidohydrolase-related" evidence="6">
    <location>
        <begin position="50"/>
        <end position="436"/>
    </location>
</feature>
<dbReference type="PANTHER" id="PTHR11647:SF1">
    <property type="entry name" value="COLLAPSIN RESPONSE MEDIATOR PROTEIN"/>
    <property type="match status" value="1"/>
</dbReference>
<dbReference type="OMA" id="SAETHHM"/>
<sequence length="460" mass="48201">MKADLVVRGGDVVLEGAAVRADVAVTGGVVTAITREPVDAATVVDATGCLVLPGGVDAHVHLSGGGGPEGAPTWADDWESGTRAAAAGGVTTVGNMTVPREGESLTDAVRRVGADVAAQSLVDVLLHPVVAGEQHLDPAQLAVLRELGQTSIKVFTVIDAYSAHRQRFYAFMAEAGRQGFLTVVHCEDAELIGWSTAHLAEQGRADFRAYGESRPDTAEEAAVAQLIAFAETSGTPVYVVHLSSARALAACAAARSRGVPVYVETRPLYLHLTEELLQAEDGAKYIGQPPLRRAADVDALWAGLRFGTVDTVATDHAPWTLAEKLAAGDQLDELRPGVADLETVRPMLFSAGVLTGRISLARFVELTATNPARLFGVYPRKGVIAPGSDADLVVWDPAETRVVDGSRMQSRAGYSPYDGTVVTGWPREVLSRGELVVSGGAVVAGPGRGQLLQRGLTAPR</sequence>
<evidence type="ECO:0000256" key="2">
    <source>
        <dbReference type="ARBA" id="ARBA00008829"/>
    </source>
</evidence>
<keyword evidence="7" id="KW-0378">Hydrolase</keyword>
<keyword evidence="3" id="KW-0597">Phosphoprotein</keyword>
<evidence type="ECO:0000256" key="5">
    <source>
        <dbReference type="ARBA" id="ARBA00068457"/>
    </source>
</evidence>